<dbReference type="Pfam" id="PF14310">
    <property type="entry name" value="Fn3-like"/>
    <property type="match status" value="1"/>
</dbReference>
<dbReference type="EMBL" id="PVTL01000010">
    <property type="protein sequence ID" value="PRY65417.1"/>
    <property type="molecule type" value="Genomic_DNA"/>
</dbReference>
<dbReference type="SMART" id="SM01217">
    <property type="entry name" value="Fn3_like"/>
    <property type="match status" value="1"/>
</dbReference>
<dbReference type="InterPro" id="IPR013783">
    <property type="entry name" value="Ig-like_fold"/>
</dbReference>
<dbReference type="RefSeq" id="WP_106214648.1">
    <property type="nucleotide sequence ID" value="NZ_PVTL01000010.1"/>
</dbReference>
<evidence type="ECO:0000313" key="4">
    <source>
        <dbReference type="EMBL" id="PRY65417.1"/>
    </source>
</evidence>
<sequence length="752" mass="79312">MNSVRGHLHRKGRLQWAALASTALALSIPAIVHTDVAPATAATPGCSSAAWMDASQTPEARAAALLAASTQHQKYRWLVEQPANSPQETTFSGVTYPVQVDCTPKIVATDGPDGVRFTPGVTAFPAPIAVASTWNTELAEAKGAAQGSEAFDKGKNFVLAPGLASGRTPLAGRTPEYFGEDSLLSGLFTAATVNGLEGIADKPVISNLKHYVANEQELDRQTSSSNLDERTLRELYELPFDIALNRSEPASVMCSYNQINGVYACENPLLNDNLKQDLGFTGFVVSDFGAVHSTAASLVNGMDQELNRPIYFTPAKLDAALAAGEITQAHIDAAATRVISAYIRGGLFDHPLAAAPVVDASTAEHKAIARELAEQGTVLLKNDGTLPLSATAGTRIAVFGATASSTVTNGVSAASACSMAWRFNNAGTMNCEDLVTPETAIRERAAAVGATVTFNPGTDPAGVEADATAADIAIVFGYQRMGEFADLTDLRLGGGGDALIDQVAAANDATIVVLNSGSAVEMPWIDDVSGVFEAWYGGEQVGPALAGLLFGDVNPSGKLPMTFPKSIADVPTSTPEQYPGVFANGSTTRPAGSQEIRQVNYTEGLAVGYRWYDAQQIEPLFAFGHGLSYTSFEYEKVKVTPGKTSGAKEIRISFRLSNTGERAGTEIAQAYIELPDAAGQPSKRLVGWERVTLNPGERRTVTITLSPADLADLHLLQYWDDASDEWATAPGDYVVHVGGSVDTSESAGFRVR</sequence>
<comment type="similarity">
    <text evidence="1">Belongs to the glycosyl hydrolase 3 family.</text>
</comment>
<dbReference type="SUPFAM" id="SSF51445">
    <property type="entry name" value="(Trans)glycosidases"/>
    <property type="match status" value="1"/>
</dbReference>
<evidence type="ECO:0000256" key="1">
    <source>
        <dbReference type="ARBA" id="ARBA00005336"/>
    </source>
</evidence>
<dbReference type="InterPro" id="IPR026891">
    <property type="entry name" value="Fn3-like"/>
</dbReference>
<dbReference type="Gene3D" id="3.40.50.1700">
    <property type="entry name" value="Glycoside hydrolase family 3 C-terminal domain"/>
    <property type="match status" value="1"/>
</dbReference>
<feature type="domain" description="Fibronectin type III-like" evidence="3">
    <location>
        <begin position="666"/>
        <end position="741"/>
    </location>
</feature>
<organism evidence="4 5">
    <name type="scientific">Glaciihabitans tibetensis</name>
    <dbReference type="NCBI Taxonomy" id="1266600"/>
    <lineage>
        <taxon>Bacteria</taxon>
        <taxon>Bacillati</taxon>
        <taxon>Actinomycetota</taxon>
        <taxon>Actinomycetes</taxon>
        <taxon>Micrococcales</taxon>
        <taxon>Microbacteriaceae</taxon>
        <taxon>Glaciihabitans</taxon>
    </lineage>
</organism>
<dbReference type="Proteomes" id="UP000237983">
    <property type="component" value="Unassembled WGS sequence"/>
</dbReference>
<evidence type="ECO:0000313" key="5">
    <source>
        <dbReference type="Proteomes" id="UP000237983"/>
    </source>
</evidence>
<dbReference type="InterPro" id="IPR036881">
    <property type="entry name" value="Glyco_hydro_3_C_sf"/>
</dbReference>
<dbReference type="Pfam" id="PF01915">
    <property type="entry name" value="Glyco_hydro_3_C"/>
    <property type="match status" value="1"/>
</dbReference>
<dbReference type="GO" id="GO:0005975">
    <property type="term" value="P:carbohydrate metabolic process"/>
    <property type="evidence" value="ECO:0007669"/>
    <property type="project" value="InterPro"/>
</dbReference>
<reference evidence="4 5" key="1">
    <citation type="submission" date="2018-03" db="EMBL/GenBank/DDBJ databases">
        <title>Genomic Encyclopedia of Type Strains, Phase III (KMG-III): the genomes of soil and plant-associated and newly described type strains.</title>
        <authorList>
            <person name="Whitman W."/>
        </authorList>
    </citation>
    <scope>NUCLEOTIDE SEQUENCE [LARGE SCALE GENOMIC DNA]</scope>
    <source>
        <strain evidence="4 5">CGMCC 1.12484</strain>
    </source>
</reference>
<keyword evidence="5" id="KW-1185">Reference proteome</keyword>
<dbReference type="InterPro" id="IPR036962">
    <property type="entry name" value="Glyco_hydro_3_N_sf"/>
</dbReference>
<dbReference type="OrthoDB" id="3187421at2"/>
<accession>A0A2T0V5N4</accession>
<evidence type="ECO:0000259" key="3">
    <source>
        <dbReference type="SMART" id="SM01217"/>
    </source>
</evidence>
<dbReference type="PANTHER" id="PTHR42715:SF10">
    <property type="entry name" value="BETA-GLUCOSIDASE"/>
    <property type="match status" value="1"/>
</dbReference>
<dbReference type="InterPro" id="IPR017853">
    <property type="entry name" value="GH"/>
</dbReference>
<evidence type="ECO:0000256" key="2">
    <source>
        <dbReference type="ARBA" id="ARBA00022801"/>
    </source>
</evidence>
<dbReference type="SUPFAM" id="SSF52279">
    <property type="entry name" value="Beta-D-glucan exohydrolase, C-terminal domain"/>
    <property type="match status" value="1"/>
</dbReference>
<dbReference type="AlphaFoldDB" id="A0A2T0V5N4"/>
<dbReference type="Gene3D" id="2.60.40.10">
    <property type="entry name" value="Immunoglobulins"/>
    <property type="match status" value="1"/>
</dbReference>
<protein>
    <submittedName>
        <fullName evidence="4">Beta-glucosidase</fullName>
    </submittedName>
</protein>
<dbReference type="GO" id="GO:0004553">
    <property type="term" value="F:hydrolase activity, hydrolyzing O-glycosyl compounds"/>
    <property type="evidence" value="ECO:0007669"/>
    <property type="project" value="InterPro"/>
</dbReference>
<dbReference type="InterPro" id="IPR002772">
    <property type="entry name" value="Glyco_hydro_3_C"/>
</dbReference>
<dbReference type="Gene3D" id="3.20.20.300">
    <property type="entry name" value="Glycoside hydrolase, family 3, N-terminal domain"/>
    <property type="match status" value="1"/>
</dbReference>
<dbReference type="InterPro" id="IPR001764">
    <property type="entry name" value="Glyco_hydro_3_N"/>
</dbReference>
<dbReference type="InterPro" id="IPR050288">
    <property type="entry name" value="Cellulose_deg_GH3"/>
</dbReference>
<dbReference type="PANTHER" id="PTHR42715">
    <property type="entry name" value="BETA-GLUCOSIDASE"/>
    <property type="match status" value="1"/>
</dbReference>
<keyword evidence="2" id="KW-0378">Hydrolase</keyword>
<dbReference type="Pfam" id="PF00933">
    <property type="entry name" value="Glyco_hydro_3"/>
    <property type="match status" value="1"/>
</dbReference>
<name>A0A2T0V5N4_9MICO</name>
<gene>
    <name evidence="4" type="ORF">B0I08_11049</name>
</gene>
<dbReference type="PRINTS" id="PR00133">
    <property type="entry name" value="GLHYDRLASE3"/>
</dbReference>
<comment type="caution">
    <text evidence="4">The sequence shown here is derived from an EMBL/GenBank/DDBJ whole genome shotgun (WGS) entry which is preliminary data.</text>
</comment>
<proteinExistence type="inferred from homology"/>